<dbReference type="OrthoDB" id="10072647at2759"/>
<gene>
    <name evidence="1" type="ORF">g.141008</name>
</gene>
<reference evidence="1" key="1">
    <citation type="submission" date="2018-04" db="EMBL/GenBank/DDBJ databases">
        <title>Transcriptome assembly of Sipha flava.</title>
        <authorList>
            <person name="Scully E.D."/>
            <person name="Geib S.M."/>
            <person name="Palmer N.A."/>
            <person name="Koch K."/>
            <person name="Bradshaw J."/>
            <person name="Heng-Moss T."/>
            <person name="Sarath G."/>
        </authorList>
    </citation>
    <scope>NUCLEOTIDE SEQUENCE</scope>
</reference>
<protein>
    <submittedName>
        <fullName evidence="1">Uncharacterized protein</fullName>
    </submittedName>
</protein>
<proteinExistence type="predicted"/>
<evidence type="ECO:0000313" key="1">
    <source>
        <dbReference type="EMBL" id="MBY79189.1"/>
    </source>
</evidence>
<organism evidence="1">
    <name type="scientific">Sipha flava</name>
    <name type="common">yellow sugarcane aphid</name>
    <dbReference type="NCBI Taxonomy" id="143950"/>
    <lineage>
        <taxon>Eukaryota</taxon>
        <taxon>Metazoa</taxon>
        <taxon>Ecdysozoa</taxon>
        <taxon>Arthropoda</taxon>
        <taxon>Hexapoda</taxon>
        <taxon>Insecta</taxon>
        <taxon>Pterygota</taxon>
        <taxon>Neoptera</taxon>
        <taxon>Paraneoptera</taxon>
        <taxon>Hemiptera</taxon>
        <taxon>Sternorrhyncha</taxon>
        <taxon>Aphidomorpha</taxon>
        <taxon>Aphidoidea</taxon>
        <taxon>Aphididae</taxon>
        <taxon>Sipha</taxon>
    </lineage>
</organism>
<dbReference type="AlphaFoldDB" id="A0A2S2QN37"/>
<name>A0A2S2QN37_9HEMI</name>
<sequence length="339" mass="36983">MNTGSYPTFVTAAPATSFNPCSSANMTQVNAGNKFTNVQQQTATVNTNTVVNTSNTSGQVVALLNSDEAGVTYLRPLDSNGFAVNLAGVGSSNQQGQIFTIPITVPGSKPGEQSQTIQIQVVGQGGISGDKLLPVFGPVLQLAYNQQQDNGSIQLQLQQDGDVSNDQIHNNNNDSMQSSDLLQEVQEDQEMIQDVKPVIIEQSSTDSNGMQFPLAVVVNQDMVVRRNQQDNKIIGDQKDNQADKRLRIQNEQDSASQYVMTYSSNTSNSVSLADYISMNHDNIPLGHFLKFSPDNNKRESMESTGTQEDGNSEMVVYEDANSQVIIILFQLGYYTCLKY</sequence>
<dbReference type="EMBL" id="GGMS01009986">
    <property type="protein sequence ID" value="MBY79189.1"/>
    <property type="molecule type" value="Transcribed_RNA"/>
</dbReference>
<accession>A0A2S2QN37</accession>